<feature type="chain" id="PRO_5004355240" evidence="2">
    <location>
        <begin position="18"/>
        <end position="136"/>
    </location>
</feature>
<dbReference type="HOGENOM" id="CLU_1876035_0_0_1"/>
<evidence type="ECO:0000256" key="2">
    <source>
        <dbReference type="SAM" id="SignalP"/>
    </source>
</evidence>
<name>R0MKW5_NOSB1</name>
<feature type="region of interest" description="Disordered" evidence="1">
    <location>
        <begin position="109"/>
        <end position="136"/>
    </location>
</feature>
<feature type="compositionally biased region" description="Polar residues" evidence="1">
    <location>
        <begin position="127"/>
        <end position="136"/>
    </location>
</feature>
<feature type="signal peptide" evidence="2">
    <location>
        <begin position="1"/>
        <end position="17"/>
    </location>
</feature>
<evidence type="ECO:0000313" key="3">
    <source>
        <dbReference type="EMBL" id="EOB13418.1"/>
    </source>
</evidence>
<keyword evidence="2" id="KW-0732">Signal</keyword>
<organism evidence="3 4">
    <name type="scientific">Nosema bombycis (strain CQ1 / CVCC 102059)</name>
    <name type="common">Microsporidian parasite</name>
    <name type="synonym">Pebrine of silkworm</name>
    <dbReference type="NCBI Taxonomy" id="578461"/>
    <lineage>
        <taxon>Eukaryota</taxon>
        <taxon>Fungi</taxon>
        <taxon>Fungi incertae sedis</taxon>
        <taxon>Microsporidia</taxon>
        <taxon>Nosematidae</taxon>
        <taxon>Nosema</taxon>
    </lineage>
</organism>
<protein>
    <submittedName>
        <fullName evidence="3">Uncharacterized protein</fullName>
    </submittedName>
</protein>
<dbReference type="EMBL" id="KB908984">
    <property type="protein sequence ID" value="EOB13418.1"/>
    <property type="molecule type" value="Genomic_DNA"/>
</dbReference>
<gene>
    <name evidence="3" type="ORF">NBO_76g0023</name>
</gene>
<keyword evidence="4" id="KW-1185">Reference proteome</keyword>
<evidence type="ECO:0000256" key="1">
    <source>
        <dbReference type="SAM" id="MobiDB-lite"/>
    </source>
</evidence>
<proteinExistence type="predicted"/>
<feature type="compositionally biased region" description="Basic and acidic residues" evidence="1">
    <location>
        <begin position="115"/>
        <end position="126"/>
    </location>
</feature>
<reference evidence="3 4" key="1">
    <citation type="journal article" date="2013" name="BMC Genomics">
        <title>Comparative genomics of parasitic silkworm microsporidia reveal an association between genome expansion and host adaptation.</title>
        <authorList>
            <person name="Pan G."/>
            <person name="Xu J."/>
            <person name="Li T."/>
            <person name="Xia Q."/>
            <person name="Liu S.L."/>
            <person name="Zhang G."/>
            <person name="Li S."/>
            <person name="Li C."/>
            <person name="Liu H."/>
            <person name="Yang L."/>
            <person name="Liu T."/>
            <person name="Zhang X."/>
            <person name="Wu Z."/>
            <person name="Fan W."/>
            <person name="Dang X."/>
            <person name="Xiang H."/>
            <person name="Tao M."/>
            <person name="Li Y."/>
            <person name="Hu J."/>
            <person name="Li Z."/>
            <person name="Lin L."/>
            <person name="Luo J."/>
            <person name="Geng L."/>
            <person name="Wang L."/>
            <person name="Long M."/>
            <person name="Wan Y."/>
            <person name="He N."/>
            <person name="Zhang Z."/>
            <person name="Lu C."/>
            <person name="Keeling P.J."/>
            <person name="Wang J."/>
            <person name="Xiang Z."/>
            <person name="Zhou Z."/>
        </authorList>
    </citation>
    <scope>NUCLEOTIDE SEQUENCE [LARGE SCALE GENOMIC DNA]</scope>
    <source>
        <strain evidence="4">CQ1 / CVCC 102059</strain>
    </source>
</reference>
<dbReference type="VEuPathDB" id="MicrosporidiaDB:NBO_76g0023"/>
<sequence length="136" mass="16102">MIVFVLKIIVFVKHISAGQKIKNDNDSDIIKVLTNPHNNDEIDEYFGDLIDFDFEIDHKADIEEALLEFLESELRMEESDDEQYRPGDKKMNIFDEKLKEKRDETNILDINNNNKADDFEQDRFTTEELQNDNTKE</sequence>
<dbReference type="AlphaFoldDB" id="R0MKW5"/>
<dbReference type="Proteomes" id="UP000016927">
    <property type="component" value="Unassembled WGS sequence"/>
</dbReference>
<accession>R0MKW5</accession>
<evidence type="ECO:0000313" key="4">
    <source>
        <dbReference type="Proteomes" id="UP000016927"/>
    </source>
</evidence>